<keyword evidence="5 23" id="KW-1133">Transmembrane helix</keyword>
<evidence type="ECO:0000256" key="10">
    <source>
        <dbReference type="ARBA" id="ARBA00023170"/>
    </source>
</evidence>
<dbReference type="AlphaFoldDB" id="A0A670ZS47"/>
<evidence type="ECO:0000256" key="13">
    <source>
        <dbReference type="ARBA" id="ARBA00023286"/>
    </source>
</evidence>
<dbReference type="OMA" id="QIFPLAR"/>
<evidence type="ECO:0000313" key="27">
    <source>
        <dbReference type="Proteomes" id="UP000472273"/>
    </source>
</evidence>
<dbReference type="GO" id="GO:0098820">
    <property type="term" value="C:trans-synaptic protein complex"/>
    <property type="evidence" value="ECO:0007669"/>
    <property type="project" value="Ensembl"/>
</dbReference>
<feature type="transmembrane region" description="Helical" evidence="23">
    <location>
        <begin position="554"/>
        <end position="575"/>
    </location>
</feature>
<dbReference type="FunFam" id="3.40.190.10:FF:000040">
    <property type="entry name" value="Glutamate receptor, ionotropic, delta 2"/>
    <property type="match status" value="1"/>
</dbReference>
<dbReference type="GO" id="GO:0099538">
    <property type="term" value="P:synaptic signaling via neuropeptide"/>
    <property type="evidence" value="ECO:0007669"/>
    <property type="project" value="Ensembl"/>
</dbReference>
<evidence type="ECO:0000256" key="12">
    <source>
        <dbReference type="ARBA" id="ARBA00023257"/>
    </source>
</evidence>
<name>A0A670ZS47_PSETE</name>
<evidence type="ECO:0000256" key="19">
    <source>
        <dbReference type="ARBA" id="ARBA00063245"/>
    </source>
</evidence>
<evidence type="ECO:0000256" key="20">
    <source>
        <dbReference type="PIRSR" id="PIRSR601508-1"/>
    </source>
</evidence>
<feature type="chain" id="PRO_5027166237" description="Glutamate receptor" evidence="23">
    <location>
        <begin position="31"/>
        <end position="926"/>
    </location>
</feature>
<feature type="domain" description="Ionotropic glutamate receptor C-terminal" evidence="24">
    <location>
        <begin position="355"/>
        <end position="724"/>
    </location>
</feature>
<keyword evidence="7 23" id="KW-0406">Ion transport</keyword>
<keyword evidence="1 23" id="KW-0813">Transport</keyword>
<reference evidence="26" key="2">
    <citation type="submission" date="2025-09" db="UniProtKB">
        <authorList>
            <consortium name="Ensembl"/>
        </authorList>
    </citation>
    <scope>IDENTIFICATION</scope>
</reference>
<evidence type="ECO:0000256" key="3">
    <source>
        <dbReference type="ARBA" id="ARBA00022692"/>
    </source>
</evidence>
<protein>
    <recommendedName>
        <fullName evidence="23">Glutamate receptor</fullName>
    </recommendedName>
</protein>
<evidence type="ECO:0000256" key="21">
    <source>
        <dbReference type="PIRSR" id="PIRSR601508-2"/>
    </source>
</evidence>
<dbReference type="GO" id="GO:1904315">
    <property type="term" value="F:transmitter-gated monoatomic ion channel activity involved in regulation of postsynaptic membrane potential"/>
    <property type="evidence" value="ECO:0007669"/>
    <property type="project" value="Ensembl"/>
</dbReference>
<dbReference type="GeneTree" id="ENSGT00940000155910"/>
<dbReference type="Gene3D" id="3.40.50.2300">
    <property type="match status" value="2"/>
</dbReference>
<dbReference type="GO" id="GO:0031914">
    <property type="term" value="P:negative regulation of synaptic plasticity"/>
    <property type="evidence" value="ECO:0007669"/>
    <property type="project" value="Ensembl"/>
</dbReference>
<keyword evidence="8 23" id="KW-0472">Membrane</keyword>
<feature type="transmembrane region" description="Helical" evidence="23">
    <location>
        <begin position="480"/>
        <end position="503"/>
    </location>
</feature>
<sequence>MILFLPSLPACDLMTLGILALVTSTGCASANALQSLTDAMHIPHLFVQRNTGGSPRTACHLNPSPEEEEYTLAARPPVRLNDVMLKLVTELRWQKFIVFYDSDYDIRGLQGFLDQASKLGLDVSLQKVDRNISRVFASLFTSMKTEELNRYRDTLRRAILLLSPRGAQTFVNEVSVGISNEPFSQLVHSALGRMTVIRQIFPATRENNQRCMRNNHRISSLLCDPQEGYLQMLQVSNLYLYDSVLMLANAFHRKLEDRKWHSMASLNCMRKSTKPWNGGRSMLETIKKGHISGLTGIMEFQEDGANPYVQFEILGTSYSETFGKDVRRLATWDSKKGLNGSLQERRLGSDLQGLTLKVVTVLEEPFVMVAENILGQPKRYKGFSIDVLDALSKNLGFKYEIYQSPDGKYGQQLHNSSWNGMIGELINKRADLAISAITITPERESVVDFSKRYMDYSVGILIKKPEEKINIFSLFAPFDFAVWTCIAAAIPVVGVLIFVLNRIQAVRAQNSSQSGACTSSTLHSAIWIVYGAFVQQGGESTVNSMAMRIVMGSWWLFTLIVCSSYTANLAAFLTVNRMDNPIRTFQDLSKQMDVSYGTVRDSAVYEYFKAKGTNPLEQDSTFAELWKTISKNNGADNCVANPSEGIRKAKKGNYAFLWDVAVIEYAALTDDECSVTVIGNSISSKGYGLALQHGSPYRDLFSQRILELQEAGYLDVFKEKWWPRMGRCDLNSHTNAQTDGKALKLHSFAGVFCILAIGLLLACLVAALELWWSSNRCHQETPKEDKEVNLEQVHRRMNSLIDEDLAHKQLSPASIEISALEIGGMSSSQALEPVREYQNTQLSVTSFLPEQTGHGGSRTLSGASGSNLPLPLSSSATIPSIQCKHRSPNGGLFRQSPVKTPIPMSFQSVPGGIIPEALEPSHGTSI</sequence>
<evidence type="ECO:0000256" key="14">
    <source>
        <dbReference type="ARBA" id="ARBA00023303"/>
    </source>
</evidence>
<dbReference type="GO" id="GO:0007200">
    <property type="term" value="P:phospholipase C-activating G protein-coupled receptor signaling pathway"/>
    <property type="evidence" value="ECO:0007669"/>
    <property type="project" value="Ensembl"/>
</dbReference>
<evidence type="ECO:0000256" key="9">
    <source>
        <dbReference type="ARBA" id="ARBA00023157"/>
    </source>
</evidence>
<feature type="signal peptide" evidence="23">
    <location>
        <begin position="1"/>
        <end position="30"/>
    </location>
</feature>
<evidence type="ECO:0000256" key="5">
    <source>
        <dbReference type="ARBA" id="ARBA00022989"/>
    </source>
</evidence>
<keyword evidence="14 23" id="KW-0407">Ion channel</keyword>
<evidence type="ECO:0000259" key="24">
    <source>
        <dbReference type="SMART" id="SM00079"/>
    </source>
</evidence>
<dbReference type="GO" id="GO:0099072">
    <property type="term" value="P:regulation of postsynaptic membrane neurotransmitter receptor levels"/>
    <property type="evidence" value="ECO:0007669"/>
    <property type="project" value="Ensembl"/>
</dbReference>
<dbReference type="Gene3D" id="1.10.287.70">
    <property type="match status" value="1"/>
</dbReference>
<feature type="transmembrane region" description="Helical" evidence="23">
    <location>
        <begin position="515"/>
        <end position="534"/>
    </location>
</feature>
<dbReference type="Pfam" id="PF01094">
    <property type="entry name" value="ANF_receptor"/>
    <property type="match status" value="1"/>
</dbReference>
<keyword evidence="6 23" id="KW-0770">Synapse</keyword>
<reference evidence="26" key="1">
    <citation type="submission" date="2025-08" db="UniProtKB">
        <authorList>
            <consortium name="Ensembl"/>
        </authorList>
    </citation>
    <scope>IDENTIFICATION</scope>
</reference>
<evidence type="ECO:0000256" key="18">
    <source>
        <dbReference type="ARBA" id="ARBA00060815"/>
    </source>
</evidence>
<evidence type="ECO:0000256" key="8">
    <source>
        <dbReference type="ARBA" id="ARBA00023136"/>
    </source>
</evidence>
<dbReference type="Pfam" id="PF00060">
    <property type="entry name" value="Lig_chan"/>
    <property type="match status" value="1"/>
</dbReference>
<comment type="similarity">
    <text evidence="18">Belongs to the glutamate-gated ion channel (TC 1.A.10.1) family. GRID1 subfamily.</text>
</comment>
<dbReference type="SUPFAM" id="SSF53850">
    <property type="entry name" value="Periplasmic binding protein-like II"/>
    <property type="match status" value="1"/>
</dbReference>
<dbReference type="GO" id="GO:0099175">
    <property type="term" value="P:regulation of postsynapse organization"/>
    <property type="evidence" value="ECO:0007669"/>
    <property type="project" value="Ensembl"/>
</dbReference>
<dbReference type="Proteomes" id="UP000472273">
    <property type="component" value="Unplaced"/>
</dbReference>
<dbReference type="GO" id="GO:0098978">
    <property type="term" value="C:glutamatergic synapse"/>
    <property type="evidence" value="ECO:0007669"/>
    <property type="project" value="Ensembl"/>
</dbReference>
<dbReference type="Ensembl" id="ENSPTXT00000026519.1">
    <property type="protein sequence ID" value="ENSPTXP00000025721.1"/>
    <property type="gene ID" value="ENSPTXG00000017888.1"/>
</dbReference>
<evidence type="ECO:0000256" key="1">
    <source>
        <dbReference type="ARBA" id="ARBA00022448"/>
    </source>
</evidence>
<feature type="transmembrane region" description="Helical" evidence="23">
    <location>
        <begin position="748"/>
        <end position="772"/>
    </location>
</feature>
<dbReference type="InterPro" id="IPR028082">
    <property type="entry name" value="Peripla_BP_I"/>
</dbReference>
<comment type="catalytic activity">
    <reaction evidence="17">
        <text>Ca(2+)(in) = Ca(2+)(out)</text>
        <dbReference type="Rhea" id="RHEA:29671"/>
        <dbReference type="ChEBI" id="CHEBI:29108"/>
    </reaction>
</comment>
<evidence type="ECO:0000259" key="25">
    <source>
        <dbReference type="SMART" id="SM00918"/>
    </source>
</evidence>
<dbReference type="SMART" id="SM00079">
    <property type="entry name" value="PBPe"/>
    <property type="match status" value="1"/>
</dbReference>
<feature type="site" description="Interaction with the cone snail toxin Con-ikot-ikot" evidence="21">
    <location>
        <position position="609"/>
    </location>
</feature>
<dbReference type="GO" id="GO:0098839">
    <property type="term" value="C:postsynaptic density membrane"/>
    <property type="evidence" value="ECO:0007669"/>
    <property type="project" value="Ensembl"/>
</dbReference>
<keyword evidence="2 23" id="KW-1003">Cell membrane</keyword>
<dbReference type="FunFam" id="1.10.287.70:FF:000045">
    <property type="entry name" value="Glutamate receptor, ionotropic, delta 2"/>
    <property type="match status" value="1"/>
</dbReference>
<feature type="disulfide bond" evidence="22">
    <location>
        <begin position="11"/>
        <end position="268"/>
    </location>
</feature>
<dbReference type="Gene3D" id="3.40.190.10">
    <property type="entry name" value="Periplasmic binding protein-like II"/>
    <property type="match status" value="2"/>
</dbReference>
<feature type="binding site" evidence="20">
    <location>
        <position position="438"/>
    </location>
    <ligand>
        <name>L-glutamate</name>
        <dbReference type="ChEBI" id="CHEBI:29985"/>
    </ligand>
</feature>
<feature type="site" description="Crucial to convey clamshell closure to channel opening" evidence="21">
    <location>
        <position position="582"/>
    </location>
</feature>
<dbReference type="SUPFAM" id="SSF53822">
    <property type="entry name" value="Periplasmic binding protein-like I"/>
    <property type="match status" value="1"/>
</dbReference>
<dbReference type="InterPro" id="IPR001508">
    <property type="entry name" value="Iono_Glu_rcpt_met"/>
</dbReference>
<keyword evidence="4 23" id="KW-0732">Signal</keyword>
<evidence type="ECO:0000256" key="22">
    <source>
        <dbReference type="PIRSR" id="PIRSR601508-3"/>
    </source>
</evidence>
<keyword evidence="12 23" id="KW-0628">Postsynaptic cell membrane</keyword>
<dbReference type="InterPro" id="IPR019594">
    <property type="entry name" value="Glu/Gly-bd"/>
</dbReference>
<feature type="domain" description="Ionotropic glutamate receptor L-glutamate and glycine-binding" evidence="25">
    <location>
        <begin position="365"/>
        <end position="427"/>
    </location>
</feature>
<evidence type="ECO:0000256" key="16">
    <source>
        <dbReference type="ARBA" id="ARBA00036239"/>
    </source>
</evidence>
<feature type="binding site" evidence="20">
    <location>
        <position position="659"/>
    </location>
    <ligand>
        <name>L-glutamate</name>
        <dbReference type="ChEBI" id="CHEBI:29985"/>
    </ligand>
</feature>
<dbReference type="Pfam" id="PF10613">
    <property type="entry name" value="Lig_chan-Glu_bd"/>
    <property type="match status" value="1"/>
</dbReference>
<evidence type="ECO:0000256" key="17">
    <source>
        <dbReference type="ARBA" id="ARBA00036634"/>
    </source>
</evidence>
<dbReference type="GO" id="GO:0035176">
    <property type="term" value="P:social behavior"/>
    <property type="evidence" value="ECO:0007669"/>
    <property type="project" value="Ensembl"/>
</dbReference>
<dbReference type="SMART" id="SM00918">
    <property type="entry name" value="Lig_chan-Glu_bd"/>
    <property type="match status" value="1"/>
</dbReference>
<accession>A0A670ZS47</accession>
<dbReference type="InterPro" id="IPR001320">
    <property type="entry name" value="Iontro_rcpt_C"/>
</dbReference>
<keyword evidence="13 23" id="KW-1071">Ligand-gated ion channel</keyword>
<organism evidence="26 27">
    <name type="scientific">Pseudonaja textilis</name>
    <name type="common">Eastern brown snake</name>
    <dbReference type="NCBI Taxonomy" id="8673"/>
    <lineage>
        <taxon>Eukaryota</taxon>
        <taxon>Metazoa</taxon>
        <taxon>Chordata</taxon>
        <taxon>Craniata</taxon>
        <taxon>Vertebrata</taxon>
        <taxon>Euteleostomi</taxon>
        <taxon>Lepidosauria</taxon>
        <taxon>Squamata</taxon>
        <taxon>Bifurcata</taxon>
        <taxon>Unidentata</taxon>
        <taxon>Episquamata</taxon>
        <taxon>Toxicofera</taxon>
        <taxon>Serpentes</taxon>
        <taxon>Colubroidea</taxon>
        <taxon>Elapidae</taxon>
        <taxon>Hydrophiinae</taxon>
        <taxon>Pseudonaja</taxon>
    </lineage>
</organism>
<dbReference type="CDD" id="cd13730">
    <property type="entry name" value="PBP2_iGluR_delta_1"/>
    <property type="match status" value="1"/>
</dbReference>
<dbReference type="InterPro" id="IPR015683">
    <property type="entry name" value="Ionotropic_Glu_rcpt"/>
</dbReference>
<feature type="binding site" evidence="20">
    <location>
        <position position="443"/>
    </location>
    <ligand>
        <name>L-glutamate</name>
        <dbReference type="ChEBI" id="CHEBI:29985"/>
    </ligand>
</feature>
<evidence type="ECO:0000256" key="2">
    <source>
        <dbReference type="ARBA" id="ARBA00022475"/>
    </source>
</evidence>
<proteinExistence type="inferred from homology"/>
<keyword evidence="27" id="KW-1185">Reference proteome</keyword>
<evidence type="ECO:0000313" key="26">
    <source>
        <dbReference type="Ensembl" id="ENSPTXP00000025721.1"/>
    </source>
</evidence>
<dbReference type="FunFam" id="3.40.190.10:FF:000024">
    <property type="entry name" value="Glutamate receptor, ionotropic, delta 1"/>
    <property type="match status" value="1"/>
</dbReference>
<evidence type="ECO:0000256" key="6">
    <source>
        <dbReference type="ARBA" id="ARBA00023018"/>
    </source>
</evidence>
<feature type="disulfide bond" evidence="22">
    <location>
        <begin position="673"/>
        <end position="728"/>
    </location>
</feature>
<keyword evidence="3 23" id="KW-0812">Transmembrane</keyword>
<keyword evidence="9 22" id="KW-1015">Disulfide bond</keyword>
<evidence type="ECO:0000256" key="15">
    <source>
        <dbReference type="ARBA" id="ARBA00034104"/>
    </source>
</evidence>
<comment type="function">
    <text evidence="23">Receptor for glutamate that functions as a ligand-gated ion channel in the central nervous system and plays an important role in excitatory synaptic transmission. L-glutamate acts as an excitatory neurotransmitter at many synapses in the central nervous system.</text>
</comment>
<comment type="catalytic activity">
    <reaction evidence="16">
        <text>Na(+)(in) = Na(+)(out)</text>
        <dbReference type="Rhea" id="RHEA:34963"/>
        <dbReference type="ChEBI" id="CHEBI:29101"/>
    </reaction>
</comment>
<evidence type="ECO:0000256" key="4">
    <source>
        <dbReference type="ARBA" id="ARBA00022729"/>
    </source>
</evidence>
<comment type="subunit">
    <text evidence="19">Homodimer. Interacts (via extracellular N-terminal domain) with CBLN1 (via C1q domain), and more weakly with CBLN2; the interactions mediate the trans-synaptic adhesion complexes also with neurexins and are required for ligand-gated cation channel activity.</text>
</comment>
<keyword evidence="11" id="KW-0325">Glycoprotein</keyword>
<dbReference type="GO" id="GO:0098982">
    <property type="term" value="C:GABA-ergic synapse"/>
    <property type="evidence" value="ECO:0007669"/>
    <property type="project" value="Ensembl"/>
</dbReference>
<dbReference type="PRINTS" id="PR00177">
    <property type="entry name" value="NMDARECEPTOR"/>
</dbReference>
<dbReference type="InterPro" id="IPR001828">
    <property type="entry name" value="ANF_lig-bd_rcpt"/>
</dbReference>
<dbReference type="GO" id="GO:0016917">
    <property type="term" value="F:GABA receptor activity"/>
    <property type="evidence" value="ECO:0007669"/>
    <property type="project" value="Ensembl"/>
</dbReference>
<evidence type="ECO:0000256" key="7">
    <source>
        <dbReference type="ARBA" id="ARBA00023065"/>
    </source>
</evidence>
<dbReference type="PANTHER" id="PTHR18966">
    <property type="entry name" value="IONOTROPIC GLUTAMATE RECEPTOR"/>
    <property type="match status" value="1"/>
</dbReference>
<dbReference type="GO" id="GO:0099530">
    <property type="term" value="F:G protein-coupled receptor activity involved in regulation of postsynaptic membrane potential"/>
    <property type="evidence" value="ECO:0007669"/>
    <property type="project" value="Ensembl"/>
</dbReference>
<gene>
    <name evidence="26" type="primary">GRID1</name>
</gene>
<comment type="subcellular location">
    <subcellularLocation>
        <location evidence="15 23">Postsynaptic cell membrane</location>
        <topology evidence="15 23">Multi-pass membrane protein</topology>
    </subcellularLocation>
</comment>
<evidence type="ECO:0000256" key="11">
    <source>
        <dbReference type="ARBA" id="ARBA00023180"/>
    </source>
</evidence>
<evidence type="ECO:0000256" key="23">
    <source>
        <dbReference type="RuleBase" id="RU367118"/>
    </source>
</evidence>
<keyword evidence="10 23" id="KW-0675">Receptor</keyword>
<dbReference type="FunFam" id="3.40.50.2300:FF:000220">
    <property type="entry name" value="Glutamate receptor, ionotropic, delta 1"/>
    <property type="match status" value="1"/>
</dbReference>